<name>A0A1I2QAC8_9HYPH</name>
<sequence>MIRRIALALTAVGPAIMASTAGVTQAIAAADGPRGPAPYCTALRAGVDAAGPGAVLVASYRPGEDEAELPPPLRQSAFTYDNALAAIALVACGDLAHARRIGDALLHALAHDRTFSDGRVRNAYRAGPVGDGPALLPGWWDAEHNRWAEDAYQDGSATGNVAWAALALLTLDGMAPEAGYRAGARRMLDWIGAHARDRRAPDGFSGGVDGFDPGQTALAWKSTEHNLDVHAVAAWLHRLDGRPEDSAVAATARGFLDAMFVSDPGLFRLGTKPDGGPRATDHVALDTQLWPLVGVANAPPAWRRAMAYAEAHMAVPGGFDFDGDRDGTWSEGTAQAALTLRALGRGPDAARLLDGLAGQVSPSGYLYATDVPRLTTGIAIGPGSKGPDFFYFRRPHLGATAWAALAATGWNPFTGRSVD</sequence>
<dbReference type="STRING" id="582675.SAMN05192565_1015"/>
<evidence type="ECO:0000313" key="3">
    <source>
        <dbReference type="Proteomes" id="UP000199229"/>
    </source>
</evidence>
<dbReference type="InterPro" id="IPR008930">
    <property type="entry name" value="Terpenoid_cyclase/PrenylTrfase"/>
</dbReference>
<evidence type="ECO:0000313" key="2">
    <source>
        <dbReference type="EMBL" id="SFG25294.1"/>
    </source>
</evidence>
<dbReference type="OrthoDB" id="1171174at2"/>
<evidence type="ECO:0000256" key="1">
    <source>
        <dbReference type="SAM" id="SignalP"/>
    </source>
</evidence>
<dbReference type="Proteomes" id="UP000199229">
    <property type="component" value="Unassembled WGS sequence"/>
</dbReference>
<dbReference type="SUPFAM" id="SSF48239">
    <property type="entry name" value="Terpenoid cyclases/Protein prenyltransferases"/>
    <property type="match status" value="1"/>
</dbReference>
<evidence type="ECO:0008006" key="4">
    <source>
        <dbReference type="Google" id="ProtNLM"/>
    </source>
</evidence>
<organism evidence="2 3">
    <name type="scientific">Methylobacterium gossipiicola</name>
    <dbReference type="NCBI Taxonomy" id="582675"/>
    <lineage>
        <taxon>Bacteria</taxon>
        <taxon>Pseudomonadati</taxon>
        <taxon>Pseudomonadota</taxon>
        <taxon>Alphaproteobacteria</taxon>
        <taxon>Hyphomicrobiales</taxon>
        <taxon>Methylobacteriaceae</taxon>
        <taxon>Methylobacterium</taxon>
    </lineage>
</organism>
<accession>A0A1I2QAC8</accession>
<proteinExistence type="predicted"/>
<dbReference type="EMBL" id="FOPM01000001">
    <property type="protein sequence ID" value="SFG25294.1"/>
    <property type="molecule type" value="Genomic_DNA"/>
</dbReference>
<gene>
    <name evidence="2" type="ORF">SAMN05192565_1015</name>
</gene>
<keyword evidence="3" id="KW-1185">Reference proteome</keyword>
<dbReference type="RefSeq" id="WP_091967488.1">
    <property type="nucleotide sequence ID" value="NZ_FOPM01000001.1"/>
</dbReference>
<feature type="signal peptide" evidence="1">
    <location>
        <begin position="1"/>
        <end position="21"/>
    </location>
</feature>
<protein>
    <recommendedName>
        <fullName evidence="4">Methylaspartate ammonia-lyase</fullName>
    </recommendedName>
</protein>
<reference evidence="3" key="1">
    <citation type="submission" date="2016-10" db="EMBL/GenBank/DDBJ databases">
        <authorList>
            <person name="Varghese N."/>
            <person name="Submissions S."/>
        </authorList>
    </citation>
    <scope>NUCLEOTIDE SEQUENCE [LARGE SCALE GENOMIC DNA]</scope>
    <source>
        <strain evidence="3">Gh-105</strain>
    </source>
</reference>
<feature type="chain" id="PRO_5011543691" description="Methylaspartate ammonia-lyase" evidence="1">
    <location>
        <begin position="22"/>
        <end position="419"/>
    </location>
</feature>
<keyword evidence="1" id="KW-0732">Signal</keyword>
<dbReference type="AlphaFoldDB" id="A0A1I2QAC8"/>